<keyword evidence="5 7" id="KW-0472">Membrane</keyword>
<dbReference type="NCBIfam" id="TIGR01494">
    <property type="entry name" value="ATPase_P-type"/>
    <property type="match status" value="2"/>
</dbReference>
<feature type="transmembrane region" description="Helical" evidence="7">
    <location>
        <begin position="273"/>
        <end position="293"/>
    </location>
</feature>
<comment type="subcellular location">
    <subcellularLocation>
        <location evidence="1">Cell membrane</location>
        <topology evidence="1">Multi-pass membrane protein</topology>
    </subcellularLocation>
</comment>
<dbReference type="InterPro" id="IPR059000">
    <property type="entry name" value="ATPase_P-type_domA"/>
</dbReference>
<dbReference type="PROSITE" id="PS00154">
    <property type="entry name" value="ATPASE_E1_E2"/>
    <property type="match status" value="1"/>
</dbReference>
<evidence type="ECO:0000256" key="1">
    <source>
        <dbReference type="ARBA" id="ARBA00004651"/>
    </source>
</evidence>
<dbReference type="InterPro" id="IPR018303">
    <property type="entry name" value="ATPase_P-typ_P_site"/>
</dbReference>
<feature type="transmembrane region" description="Helical" evidence="7">
    <location>
        <begin position="736"/>
        <end position="756"/>
    </location>
</feature>
<feature type="transmembrane region" description="Helical" evidence="7">
    <location>
        <begin position="672"/>
        <end position="698"/>
    </location>
</feature>
<evidence type="ECO:0000256" key="3">
    <source>
        <dbReference type="ARBA" id="ARBA00022967"/>
    </source>
</evidence>
<evidence type="ECO:0000256" key="7">
    <source>
        <dbReference type="SAM" id="Phobius"/>
    </source>
</evidence>
<evidence type="ECO:0000256" key="2">
    <source>
        <dbReference type="ARBA" id="ARBA00022692"/>
    </source>
</evidence>
<feature type="transmembrane region" description="Helical" evidence="7">
    <location>
        <begin position="704"/>
        <end position="724"/>
    </location>
</feature>
<feature type="transmembrane region" description="Helical" evidence="7">
    <location>
        <begin position="613"/>
        <end position="634"/>
    </location>
</feature>
<dbReference type="InterPro" id="IPR023299">
    <property type="entry name" value="ATPase_P-typ_cyto_dom_N"/>
</dbReference>
<keyword evidence="3" id="KW-1278">Translocase</keyword>
<dbReference type="SFLD" id="SFLDS00003">
    <property type="entry name" value="Haloacid_Dehalogenase"/>
    <property type="match status" value="1"/>
</dbReference>
<dbReference type="InterPro" id="IPR023298">
    <property type="entry name" value="ATPase_P-typ_TM_dom_sf"/>
</dbReference>
<keyword evidence="10" id="KW-1185">Reference proteome</keyword>
<dbReference type="InterPro" id="IPR023214">
    <property type="entry name" value="HAD_sf"/>
</dbReference>
<feature type="transmembrane region" description="Helical" evidence="7">
    <location>
        <begin position="231"/>
        <end position="253"/>
    </location>
</feature>
<dbReference type="SFLD" id="SFLDF00027">
    <property type="entry name" value="p-type_atpase"/>
    <property type="match status" value="1"/>
</dbReference>
<dbReference type="Gene3D" id="3.40.50.1000">
    <property type="entry name" value="HAD superfamily/HAD-like"/>
    <property type="match status" value="1"/>
</dbReference>
<sequence length="842" mass="89435">MADAVHGAPGAPEGPCEEQPFVATPDSGLTEAEAEQLTAEGKSNVDVSPRTRTVGQIVRDNVCTLFNAVNVLLAVVVFLTGSYRNMLFMIIVVCNAAIGIFQEVQSKRAVDQLSILAERPVRVRRGGKVVEVPSTGVVQGDLVLLSSGDQVPADLRVRSGKVVMNESLLTGESEPVRKGPDDRLLSGSFVTAGSCVGQAVAVGAASFAAQINDEARAAKPIESEIRSTLRFIVKLGTWVLLPVGTVLFLRSFFDGGSWQDAALTTVAAVTGMIPQGLVLLTSSVLAISTVRLAMQKVLVQQLYCIEALARVDVLCLDKTGTITSGAMTVEKLIPEPGVEREDLVSDLVTVMAANADDANDTARAVLAYQEEHALQPRVITRAVPFSSDRKYSGCLLETGGGLAVGAAQFLVPDRADALAAAEREAGACARLLAVCRVEGFDKDDRFTGVPVLLGFVAISDQVRDSAPATLAYFKEQGVGLRVISGDDPRTVAAIAQEAGVPDADEYVDATTLDTPEKLKRAARDCRVFGRVTPQQKRDLVLALQAEGHTVAMTGDGVNDVLALREADCSVAMAGGSDAARSVAEIVLVDDDFSHMPAVVAEGRRSINNLQRSAALFLEKTVFSIVVATLCIIVPPYPLLPIQLTLVSAAVIGIPSFVLALEPNHDRVRGSFLANVLAHAVPAALAISLGLAIVVFARYPLGMSAAQVSTIATCVTASVGLALVRCVSKPLNWLRRLLFWAMLAVVVLGVSVFGSFFEVATLTWPLAGFLALVAGAALALFFALFRRSVADADNPAGPYLRFARRVEKRTHDRRERRRALRRTGRAVRNLRSGGPEDEDADGR</sequence>
<dbReference type="Proteomes" id="UP001431693">
    <property type="component" value="Unassembled WGS sequence"/>
</dbReference>
<dbReference type="SFLD" id="SFLDG00002">
    <property type="entry name" value="C1.7:_P-type_atpase_like"/>
    <property type="match status" value="1"/>
</dbReference>
<organism evidence="9 10">
    <name type="scientific">Kribbibacterium absianum</name>
    <dbReference type="NCBI Taxonomy" id="3044210"/>
    <lineage>
        <taxon>Bacteria</taxon>
        <taxon>Bacillati</taxon>
        <taxon>Actinomycetota</taxon>
        <taxon>Coriobacteriia</taxon>
        <taxon>Coriobacteriales</taxon>
        <taxon>Kribbibacteriaceae</taxon>
        <taxon>Kribbibacterium</taxon>
    </lineage>
</organism>
<feature type="domain" description="P-type ATPase A" evidence="8">
    <location>
        <begin position="117"/>
        <end position="213"/>
    </location>
</feature>
<evidence type="ECO:0000256" key="5">
    <source>
        <dbReference type="ARBA" id="ARBA00023136"/>
    </source>
</evidence>
<evidence type="ECO:0000256" key="4">
    <source>
        <dbReference type="ARBA" id="ARBA00022989"/>
    </source>
</evidence>
<evidence type="ECO:0000256" key="6">
    <source>
        <dbReference type="SAM" id="MobiDB-lite"/>
    </source>
</evidence>
<dbReference type="EMBL" id="JASJEX010000004">
    <property type="protein sequence ID" value="MDJ1130010.1"/>
    <property type="molecule type" value="Genomic_DNA"/>
</dbReference>
<keyword evidence="4 7" id="KW-1133">Transmembrane helix</keyword>
<dbReference type="InterPro" id="IPR036412">
    <property type="entry name" value="HAD-like_sf"/>
</dbReference>
<dbReference type="InterPro" id="IPR001757">
    <property type="entry name" value="P_typ_ATPase"/>
</dbReference>
<dbReference type="InterPro" id="IPR008250">
    <property type="entry name" value="ATPase_P-typ_transduc_dom_A_sf"/>
</dbReference>
<proteinExistence type="predicted"/>
<comment type="caution">
    <text evidence="9">The sequence shown here is derived from an EMBL/GenBank/DDBJ whole genome shotgun (WGS) entry which is preliminary data.</text>
</comment>
<keyword evidence="2 7" id="KW-0812">Transmembrane</keyword>
<reference evidence="9" key="1">
    <citation type="submission" date="2023-05" db="EMBL/GenBank/DDBJ databases">
        <title>[olsenella] sp. nov., isolated from a pig farm feces dump.</title>
        <authorList>
            <person name="Chang Y.-H."/>
        </authorList>
    </citation>
    <scope>NUCLEOTIDE SEQUENCE</scope>
    <source>
        <strain evidence="9">YH-ols2217</strain>
    </source>
</reference>
<evidence type="ECO:0000259" key="8">
    <source>
        <dbReference type="Pfam" id="PF00122"/>
    </source>
</evidence>
<dbReference type="SUPFAM" id="SSF81665">
    <property type="entry name" value="Calcium ATPase, transmembrane domain M"/>
    <property type="match status" value="1"/>
</dbReference>
<evidence type="ECO:0000313" key="9">
    <source>
        <dbReference type="EMBL" id="MDJ1130010.1"/>
    </source>
</evidence>
<evidence type="ECO:0000313" key="10">
    <source>
        <dbReference type="Proteomes" id="UP001431693"/>
    </source>
</evidence>
<feature type="transmembrane region" description="Helical" evidence="7">
    <location>
        <begin position="640"/>
        <end position="660"/>
    </location>
</feature>
<dbReference type="SUPFAM" id="SSF81653">
    <property type="entry name" value="Calcium ATPase, transduction domain A"/>
    <property type="match status" value="1"/>
</dbReference>
<dbReference type="SUPFAM" id="SSF56784">
    <property type="entry name" value="HAD-like"/>
    <property type="match status" value="1"/>
</dbReference>
<accession>A0ABT6ZLS6</accession>
<name>A0ABT6ZLS6_9ACTN</name>
<dbReference type="PRINTS" id="PR00119">
    <property type="entry name" value="CATATPASE"/>
</dbReference>
<feature type="transmembrane region" description="Helical" evidence="7">
    <location>
        <begin position="762"/>
        <end position="784"/>
    </location>
</feature>
<feature type="region of interest" description="Disordered" evidence="6">
    <location>
        <begin position="1"/>
        <end position="24"/>
    </location>
</feature>
<dbReference type="RefSeq" id="WP_283713154.1">
    <property type="nucleotide sequence ID" value="NZ_JASJEW010000003.1"/>
</dbReference>
<dbReference type="Gene3D" id="1.20.1110.10">
    <property type="entry name" value="Calcium-transporting ATPase, transmembrane domain"/>
    <property type="match status" value="1"/>
</dbReference>
<dbReference type="Pfam" id="PF00122">
    <property type="entry name" value="E1-E2_ATPase"/>
    <property type="match status" value="1"/>
</dbReference>
<gene>
    <name evidence="9" type="ORF">QJ043_07950</name>
</gene>
<dbReference type="Gene3D" id="3.40.1110.10">
    <property type="entry name" value="Calcium-transporting ATPase, cytoplasmic domain N"/>
    <property type="match status" value="1"/>
</dbReference>
<dbReference type="InterPro" id="IPR044492">
    <property type="entry name" value="P_typ_ATPase_HD_dom"/>
</dbReference>
<feature type="transmembrane region" description="Helical" evidence="7">
    <location>
        <begin position="62"/>
        <end position="80"/>
    </location>
</feature>
<protein>
    <submittedName>
        <fullName evidence="9">HAD-IC family P-type ATPase</fullName>
    </submittedName>
</protein>
<feature type="transmembrane region" description="Helical" evidence="7">
    <location>
        <begin position="86"/>
        <end position="104"/>
    </location>
</feature>
<dbReference type="Gene3D" id="2.70.150.10">
    <property type="entry name" value="Calcium-transporting ATPase, cytoplasmic transduction domain A"/>
    <property type="match status" value="1"/>
</dbReference>
<dbReference type="Pfam" id="PF00702">
    <property type="entry name" value="Hydrolase"/>
    <property type="match status" value="1"/>
</dbReference>
<dbReference type="PANTHER" id="PTHR42861">
    <property type="entry name" value="CALCIUM-TRANSPORTING ATPASE"/>
    <property type="match status" value="1"/>
</dbReference>